<keyword evidence="2" id="KW-1185">Reference proteome</keyword>
<organism evidence="1 2">
    <name type="scientific">Azospirillum cavernae</name>
    <dbReference type="NCBI Taxonomy" id="2320860"/>
    <lineage>
        <taxon>Bacteria</taxon>
        <taxon>Pseudomonadati</taxon>
        <taxon>Pseudomonadota</taxon>
        <taxon>Alphaproteobacteria</taxon>
        <taxon>Rhodospirillales</taxon>
        <taxon>Azospirillaceae</taxon>
        <taxon>Azospirillum</taxon>
    </lineage>
</organism>
<evidence type="ECO:0000313" key="2">
    <source>
        <dbReference type="Proteomes" id="UP000283458"/>
    </source>
</evidence>
<evidence type="ECO:0000313" key="1">
    <source>
        <dbReference type="EMBL" id="RJF78203.1"/>
    </source>
</evidence>
<accession>A0A418VPK8</accession>
<dbReference type="Proteomes" id="UP000283458">
    <property type="component" value="Unassembled WGS sequence"/>
</dbReference>
<protein>
    <submittedName>
        <fullName evidence="1">Uncharacterized protein</fullName>
    </submittedName>
</protein>
<reference evidence="1 2" key="1">
    <citation type="submission" date="2018-09" db="EMBL/GenBank/DDBJ databases">
        <authorList>
            <person name="Zhu H."/>
        </authorList>
    </citation>
    <scope>NUCLEOTIDE SEQUENCE [LARGE SCALE GENOMIC DNA]</scope>
    <source>
        <strain evidence="1 2">K2W22B-5</strain>
    </source>
</reference>
<comment type="caution">
    <text evidence="1">The sequence shown here is derived from an EMBL/GenBank/DDBJ whole genome shotgun (WGS) entry which is preliminary data.</text>
</comment>
<name>A0A418VPK8_9PROT</name>
<sequence length="365" mass="40157">MAYANANPGLGLSADLISRDSIIEFIAKRVPVSSVASSGPKLVKRRRSPDPLSEDDKKLYRGLIYKWNIGQKSNQHIQVPASLEPTITEVDTTGETWKTLEKFDFKKGAKAVGFDELIKLRRRGSDDLSARLGKIEAPKKDDPTDLKRMKLSDYADHTVYMGLGDYSATSAEKSNFVVGKSMSGVQGSEYKTLFPEEEKLIKDPKSLATLHLHGLFDQDKYKQALEPFNEDQRNLFNMTTSLLTNEILGRSRSNLIDVTASLVTTAVQGGKLSDNLLSCGLFTPNKTDDARNVGGAELSKIGRVGSALTFKGLSSKNQELVANNQAMFGSFLETVGSTDELDKAIKELNERFVSNASKLTFAYKP</sequence>
<proteinExistence type="predicted"/>
<dbReference type="AlphaFoldDB" id="A0A418VPK8"/>
<gene>
    <name evidence="1" type="ORF">D3877_24100</name>
</gene>
<dbReference type="EMBL" id="QYUL01000004">
    <property type="protein sequence ID" value="RJF78203.1"/>
    <property type="molecule type" value="Genomic_DNA"/>
</dbReference>